<dbReference type="Pfam" id="PF01670">
    <property type="entry name" value="Glyco_hydro_12"/>
    <property type="match status" value="1"/>
</dbReference>
<gene>
    <name evidence="4" type="ORF">AX660_21195</name>
</gene>
<proteinExistence type="inferred from homology"/>
<dbReference type="SUPFAM" id="SSF49899">
    <property type="entry name" value="Concanavalin A-like lectins/glucanases"/>
    <property type="match status" value="1"/>
</dbReference>
<dbReference type="InterPro" id="IPR002594">
    <property type="entry name" value="GH12"/>
</dbReference>
<dbReference type="STRING" id="1799789.AX660_21195"/>
<keyword evidence="5" id="KW-1185">Reference proteome</keyword>
<dbReference type="InterPro" id="IPR013319">
    <property type="entry name" value="GH11/12"/>
</dbReference>
<dbReference type="GO" id="GO:0008810">
    <property type="term" value="F:cellulase activity"/>
    <property type="evidence" value="ECO:0007669"/>
    <property type="project" value="InterPro"/>
</dbReference>
<dbReference type="GO" id="GO:0000272">
    <property type="term" value="P:polysaccharide catabolic process"/>
    <property type="evidence" value="ECO:0007669"/>
    <property type="project" value="UniProtKB-KW"/>
</dbReference>
<dbReference type="Gene3D" id="2.60.120.180">
    <property type="match status" value="1"/>
</dbReference>
<evidence type="ECO:0000313" key="4">
    <source>
        <dbReference type="EMBL" id="KXI27251.1"/>
    </source>
</evidence>
<evidence type="ECO:0000256" key="3">
    <source>
        <dbReference type="SAM" id="SignalP"/>
    </source>
</evidence>
<comment type="caution">
    <text evidence="4">The sequence shown here is derived from an EMBL/GenBank/DDBJ whole genome shotgun (WGS) entry which is preliminary data.</text>
</comment>
<keyword evidence="3" id="KW-0732">Signal</keyword>
<dbReference type="Proteomes" id="UP000070299">
    <property type="component" value="Unassembled WGS sequence"/>
</dbReference>
<keyword evidence="2" id="KW-0119">Carbohydrate metabolism</keyword>
<protein>
    <submittedName>
        <fullName evidence="4">Glycoside hydrolase family 12</fullName>
    </submittedName>
</protein>
<name>A0A148KLU7_9ALTE</name>
<keyword evidence="2" id="KW-0326">Glycosidase</keyword>
<sequence length="295" mass="33033">MISQSKYLLLLTLCALLLACNPSQNNGQKLALIEQDKTITPLSCDHFASVTTPIGDLQNNVWNAHSAGDYKWTQCVASRSVEDSIHGKQTQYGWYWQWPANGTQVYAQPQITLGNSPWLDHTSNKSNYPISIKTLESLNIDYALELKSDSALNVASTLWLTTSPTIQTKIDKSTIAVEMMIWTYATKGFYPNPAGEKVGELRSNGINWEVWLNKNWHDTSGVNDNHWTYLAFRALEPTLTATIDVAGLLGYSVEQQFIDPKLYIADIQLGNEVMSGTGQAWIQHYQVNINNQTAE</sequence>
<evidence type="ECO:0000256" key="2">
    <source>
        <dbReference type="RuleBase" id="RU361163"/>
    </source>
</evidence>
<evidence type="ECO:0000313" key="5">
    <source>
        <dbReference type="Proteomes" id="UP000070299"/>
    </source>
</evidence>
<dbReference type="InterPro" id="IPR013320">
    <property type="entry name" value="ConA-like_dom_sf"/>
</dbReference>
<accession>A0A148KLU7</accession>
<dbReference type="AlphaFoldDB" id="A0A148KLU7"/>
<feature type="signal peptide" evidence="3">
    <location>
        <begin position="1"/>
        <end position="25"/>
    </location>
</feature>
<keyword evidence="2 4" id="KW-0378">Hydrolase</keyword>
<reference evidence="5" key="1">
    <citation type="submission" date="2016-02" db="EMBL/GenBank/DDBJ databases">
        <authorList>
            <person name="Schultz-Johansen M."/>
            <person name="Glaring M.A."/>
            <person name="Bech P.K."/>
            <person name="Stougaard P."/>
        </authorList>
    </citation>
    <scope>NUCLEOTIDE SEQUENCE [LARGE SCALE GENOMIC DNA]</scope>
    <source>
        <strain evidence="5">S66</strain>
    </source>
</reference>
<dbReference type="RefSeq" id="WP_082769006.1">
    <property type="nucleotide sequence ID" value="NZ_LSNE01000011.1"/>
</dbReference>
<dbReference type="PANTHER" id="PTHR34002:SF9">
    <property type="entry name" value="XYLOGLUCAN-SPECIFIC ENDO-BETA-1,4-GLUCANASE A"/>
    <property type="match status" value="1"/>
</dbReference>
<comment type="similarity">
    <text evidence="1 2">Belongs to the glycosyl hydrolase 12 (cellulase H) family.</text>
</comment>
<evidence type="ECO:0000256" key="1">
    <source>
        <dbReference type="ARBA" id="ARBA00005519"/>
    </source>
</evidence>
<dbReference type="PROSITE" id="PS51257">
    <property type="entry name" value="PROKAR_LIPOPROTEIN"/>
    <property type="match status" value="1"/>
</dbReference>
<feature type="chain" id="PRO_5007550224" evidence="3">
    <location>
        <begin position="26"/>
        <end position="295"/>
    </location>
</feature>
<keyword evidence="2" id="KW-0624">Polysaccharide degradation</keyword>
<dbReference type="OrthoDB" id="5705178at2"/>
<organism evidence="4 5">
    <name type="scientific">Paraglaciecola hydrolytica</name>
    <dbReference type="NCBI Taxonomy" id="1799789"/>
    <lineage>
        <taxon>Bacteria</taxon>
        <taxon>Pseudomonadati</taxon>
        <taxon>Pseudomonadota</taxon>
        <taxon>Gammaproteobacteria</taxon>
        <taxon>Alteromonadales</taxon>
        <taxon>Alteromonadaceae</taxon>
        <taxon>Paraglaciecola</taxon>
    </lineage>
</organism>
<dbReference type="EMBL" id="LSNE01000011">
    <property type="protein sequence ID" value="KXI27251.1"/>
    <property type="molecule type" value="Genomic_DNA"/>
</dbReference>
<dbReference type="PANTHER" id="PTHR34002">
    <property type="entry name" value="BLR1656 PROTEIN"/>
    <property type="match status" value="1"/>
</dbReference>